<sequence>MNVELEEVRRFLSEHEPFQSLGAETLATVPSKFVMRYIRRGDVLVEYGSPNDHLYVLRSGAVDLLDDEGLLLDRREPGHSFAYSTLVGENSSKYTFVAVEDSLVLMMDRQDFDSLSAEHPEFARYYSGLSARMQAVAQQIHQEAFSDVLRTKLGAFAIKNPAHIAPSATVRETATLMGELNVSSLLIVDGGTLDGQLQGIITDRDMRKVVADAVDIHQPVSSIMTTSVRTATSDQLVIEAMLTMAELNIHHIPIVDGDTTTGIITSADIMRLLQANPLYFSGDLGRKNTPEEMGEVYRDAQHVAVRFVERGAAADEITSLMTVVADSMARRLLTLAEERLGPPPVPYAFVVLGSQGRREMGLASDQDNALVLSDEYHATRHGDYFAALSDYVCQGLATAGQVLCPGEMMASNPQWRMTESQWSSTFHQWITTPEPDALLYAQTFFDMRPIHGEFSLAERVHAQAVSSAQNAPRMHAHLAALAARREPPLGFFKGLVVDRAGQYRNTLDVKKGGTAAIVQMARLFAIAGGRDVLGSRQRIEFAAGGPVSQRSAADLIAAFDFLNSVTLKHQANQVREGKETDYHIAPHALTKMEREHLRDAFQIIKNVQSALNIKYPIRSI</sequence>
<dbReference type="InterPro" id="IPR046342">
    <property type="entry name" value="CBS_dom_sf"/>
</dbReference>
<proteinExistence type="predicted"/>
<evidence type="ECO:0000256" key="1">
    <source>
        <dbReference type="ARBA" id="ARBA00023122"/>
    </source>
</evidence>
<dbReference type="Gene3D" id="2.60.120.10">
    <property type="entry name" value="Jelly Rolls"/>
    <property type="match status" value="1"/>
</dbReference>
<dbReference type="PANTHER" id="PTHR43080:SF2">
    <property type="entry name" value="CBS DOMAIN-CONTAINING PROTEIN"/>
    <property type="match status" value="1"/>
</dbReference>
<dbReference type="CDD" id="cd00038">
    <property type="entry name" value="CAP_ED"/>
    <property type="match status" value="1"/>
</dbReference>
<dbReference type="InterPro" id="IPR051257">
    <property type="entry name" value="Diverse_CBS-Domain"/>
</dbReference>
<keyword evidence="6" id="KW-1185">Reference proteome</keyword>
<name>A0A5J6ZAB1_9CORY</name>
<evidence type="ECO:0000256" key="2">
    <source>
        <dbReference type="PROSITE-ProRule" id="PRU00703"/>
    </source>
</evidence>
<dbReference type="AlphaFoldDB" id="A0A5J6ZAB1"/>
<dbReference type="GO" id="GO:0008773">
    <property type="term" value="F:[protein-PII] uridylyltransferase activity"/>
    <property type="evidence" value="ECO:0007669"/>
    <property type="project" value="InterPro"/>
</dbReference>
<dbReference type="InterPro" id="IPR018490">
    <property type="entry name" value="cNMP-bd_dom_sf"/>
</dbReference>
<dbReference type="Pfam" id="PF00027">
    <property type="entry name" value="cNMP_binding"/>
    <property type="match status" value="1"/>
</dbReference>
<dbReference type="PROSITE" id="PS50042">
    <property type="entry name" value="CNMP_BINDING_3"/>
    <property type="match status" value="1"/>
</dbReference>
<dbReference type="PANTHER" id="PTHR43080">
    <property type="entry name" value="CBS DOMAIN-CONTAINING PROTEIN CBSX3, MITOCHONDRIAL"/>
    <property type="match status" value="1"/>
</dbReference>
<evidence type="ECO:0000313" key="5">
    <source>
        <dbReference type="EMBL" id="QFQ02643.1"/>
    </source>
</evidence>
<gene>
    <name evidence="5" type="ORF">CUROG_06415</name>
</gene>
<dbReference type="InterPro" id="IPR043519">
    <property type="entry name" value="NT_sf"/>
</dbReference>
<evidence type="ECO:0000259" key="4">
    <source>
        <dbReference type="PROSITE" id="PS51371"/>
    </source>
</evidence>
<dbReference type="SMART" id="SM00100">
    <property type="entry name" value="cNMP"/>
    <property type="match status" value="1"/>
</dbReference>
<feature type="domain" description="Cyclic nucleotide-binding" evidence="3">
    <location>
        <begin position="17"/>
        <end position="115"/>
    </location>
</feature>
<dbReference type="OrthoDB" id="9789996at2"/>
<dbReference type="SMART" id="SM00116">
    <property type="entry name" value="CBS"/>
    <property type="match status" value="2"/>
</dbReference>
<dbReference type="EMBL" id="CP045032">
    <property type="protein sequence ID" value="QFQ02643.1"/>
    <property type="molecule type" value="Genomic_DNA"/>
</dbReference>
<dbReference type="InterPro" id="IPR018821">
    <property type="entry name" value="DUF294_put_nucleoTrafse_sb-bd"/>
</dbReference>
<dbReference type="Pfam" id="PF00571">
    <property type="entry name" value="CBS"/>
    <property type="match status" value="2"/>
</dbReference>
<dbReference type="CDD" id="cd05401">
    <property type="entry name" value="NT_GlnE_GlnD_like"/>
    <property type="match status" value="1"/>
</dbReference>
<feature type="domain" description="CBS" evidence="4">
    <location>
        <begin position="224"/>
        <end position="280"/>
    </location>
</feature>
<dbReference type="Pfam" id="PF10335">
    <property type="entry name" value="DUF294_C"/>
    <property type="match status" value="1"/>
</dbReference>
<dbReference type="KEGG" id="cuo:CUROG_06415"/>
<dbReference type="SUPFAM" id="SSF81301">
    <property type="entry name" value="Nucleotidyltransferase"/>
    <property type="match status" value="1"/>
</dbReference>
<accession>A0A5J6ZAB1</accession>
<dbReference type="InterPro" id="IPR014710">
    <property type="entry name" value="RmlC-like_jellyroll"/>
</dbReference>
<evidence type="ECO:0000313" key="6">
    <source>
        <dbReference type="Proteomes" id="UP000326711"/>
    </source>
</evidence>
<dbReference type="SUPFAM" id="SSF54631">
    <property type="entry name" value="CBS-domain pair"/>
    <property type="match status" value="1"/>
</dbReference>
<feature type="domain" description="CBS" evidence="4">
    <location>
        <begin position="157"/>
        <end position="216"/>
    </location>
</feature>
<dbReference type="RefSeq" id="WP_151902983.1">
    <property type="nucleotide sequence ID" value="NZ_CP045032.1"/>
</dbReference>
<dbReference type="SUPFAM" id="SSF51206">
    <property type="entry name" value="cAMP-binding domain-like"/>
    <property type="match status" value="1"/>
</dbReference>
<dbReference type="Proteomes" id="UP000326711">
    <property type="component" value="Chromosome"/>
</dbReference>
<keyword evidence="1 2" id="KW-0129">CBS domain</keyword>
<evidence type="ECO:0000259" key="3">
    <source>
        <dbReference type="PROSITE" id="PS50042"/>
    </source>
</evidence>
<dbReference type="Pfam" id="PF03445">
    <property type="entry name" value="DUF294"/>
    <property type="match status" value="1"/>
</dbReference>
<dbReference type="Gene3D" id="3.10.580.10">
    <property type="entry name" value="CBS-domain"/>
    <property type="match status" value="1"/>
</dbReference>
<dbReference type="InterPro" id="IPR000644">
    <property type="entry name" value="CBS_dom"/>
</dbReference>
<reference evidence="6" key="1">
    <citation type="submission" date="2019-10" db="EMBL/GenBank/DDBJ databases">
        <title>Complete genome sequence of Corynebacterium urogenitalis DSM 108747, isolated from the genital tract of a cow.</title>
        <authorList>
            <person name="Ruckert C."/>
            <person name="Ballas P."/>
            <person name="Wagener K."/>
            <person name="Drillich M."/>
            <person name="Kaempfer P."/>
            <person name="Busse H.-J."/>
            <person name="Ehling-Schulz M."/>
        </authorList>
    </citation>
    <scope>NUCLEOTIDE SEQUENCE [LARGE SCALE GENOMIC DNA]</scope>
    <source>
        <strain evidence="6">LMM 1652</strain>
    </source>
</reference>
<dbReference type="InterPro" id="IPR000595">
    <property type="entry name" value="cNMP-bd_dom"/>
</dbReference>
<dbReference type="CDD" id="cd04587">
    <property type="entry name" value="CBS_pair_CAP-ED_NT_Pol-beta-like_DUF294_assoc"/>
    <property type="match status" value="1"/>
</dbReference>
<dbReference type="InterPro" id="IPR005105">
    <property type="entry name" value="GlnD_Uridyltrans_N"/>
</dbReference>
<organism evidence="5 6">
    <name type="scientific">Corynebacterium urogenitale</name>
    <dbReference type="NCBI Taxonomy" id="2487892"/>
    <lineage>
        <taxon>Bacteria</taxon>
        <taxon>Bacillati</taxon>
        <taxon>Actinomycetota</taxon>
        <taxon>Actinomycetes</taxon>
        <taxon>Mycobacteriales</taxon>
        <taxon>Corynebacteriaceae</taxon>
        <taxon>Corynebacterium</taxon>
    </lineage>
</organism>
<protein>
    <submittedName>
        <fullName evidence="5">Inosine 5'-monophosphate dehydrogenase</fullName>
    </submittedName>
</protein>
<dbReference type="PROSITE" id="PS51371">
    <property type="entry name" value="CBS"/>
    <property type="match status" value="2"/>
</dbReference>